<dbReference type="InterPro" id="IPR001753">
    <property type="entry name" value="Enoyl-CoA_hydra/iso"/>
</dbReference>
<evidence type="ECO:0000313" key="2">
    <source>
        <dbReference type="EMBL" id="MCJ2178393.1"/>
    </source>
</evidence>
<gene>
    <name evidence="2" type="ORF">MTR64_07445</name>
</gene>
<dbReference type="RefSeq" id="WP_243992405.1">
    <property type="nucleotide sequence ID" value="NZ_JALHLE010000008.1"/>
</dbReference>
<comment type="similarity">
    <text evidence="1">Belongs to the enoyl-CoA hydratase/isomerase family.</text>
</comment>
<name>A0ABT0B0E7_9SPHN</name>
<dbReference type="CDD" id="cd06558">
    <property type="entry name" value="crotonase-like"/>
    <property type="match status" value="1"/>
</dbReference>
<dbReference type="Pfam" id="PF00378">
    <property type="entry name" value="ECH_1"/>
    <property type="match status" value="1"/>
</dbReference>
<dbReference type="Proteomes" id="UP001162880">
    <property type="component" value="Unassembled WGS sequence"/>
</dbReference>
<organism evidence="2 3">
    <name type="scientific">Novosphingobium album</name>
    <name type="common">ex Hu et al. 2023</name>
    <dbReference type="NCBI Taxonomy" id="2930093"/>
    <lineage>
        <taxon>Bacteria</taxon>
        <taxon>Pseudomonadati</taxon>
        <taxon>Pseudomonadota</taxon>
        <taxon>Alphaproteobacteria</taxon>
        <taxon>Sphingomonadales</taxon>
        <taxon>Sphingomonadaceae</taxon>
        <taxon>Novosphingobium</taxon>
    </lineage>
</organism>
<evidence type="ECO:0000313" key="3">
    <source>
        <dbReference type="Proteomes" id="UP001162880"/>
    </source>
</evidence>
<reference evidence="2" key="1">
    <citation type="submission" date="2022-03" db="EMBL/GenBank/DDBJ databases">
        <title>Identification of a novel bacterium isolated from mangrove sediments.</title>
        <authorList>
            <person name="Pan X."/>
        </authorList>
    </citation>
    <scope>NUCLEOTIDE SEQUENCE</scope>
    <source>
        <strain evidence="2">B2580</strain>
    </source>
</reference>
<keyword evidence="3" id="KW-1185">Reference proteome</keyword>
<sequence length="273" mass="29789">MQIEKPQMKKVLIDTDGAVVRLTFNDPGTLNAMDAQMANEVRDAVKYVADPQNGFRCLLITGAGKGFCSGGSVAWMDSARQEGESGSRTDHGVTLGTHHHYVLKTLRNLPIPIVTAVNGPAAGLGFSYALAGDMVVAARSAFFLSAFRRIGVSPDGGLSWMLPRIVGWARAKELMVMGNRLSASDALDWGLVNRVFDDGTFMDEAMAIARELAEGPTVAIGITRQLFWESWSRSYEEQLDQEERLQPRTFATHDAAEGGRAMLEKRKAVFLGH</sequence>
<dbReference type="InterPro" id="IPR014748">
    <property type="entry name" value="Enoyl-CoA_hydra_C"/>
</dbReference>
<dbReference type="Gene3D" id="3.90.226.10">
    <property type="entry name" value="2-enoyl-CoA Hydratase, Chain A, domain 1"/>
    <property type="match status" value="1"/>
</dbReference>
<dbReference type="InterPro" id="IPR029045">
    <property type="entry name" value="ClpP/crotonase-like_dom_sf"/>
</dbReference>
<evidence type="ECO:0000256" key="1">
    <source>
        <dbReference type="ARBA" id="ARBA00005254"/>
    </source>
</evidence>
<proteinExistence type="inferred from homology"/>
<accession>A0ABT0B0E7</accession>
<comment type="caution">
    <text evidence="2">The sequence shown here is derived from an EMBL/GenBank/DDBJ whole genome shotgun (WGS) entry which is preliminary data.</text>
</comment>
<protein>
    <submittedName>
        <fullName evidence="2">Enoyl-CoA hydratase-related protein</fullName>
    </submittedName>
</protein>
<dbReference type="SUPFAM" id="SSF52096">
    <property type="entry name" value="ClpP/crotonase"/>
    <property type="match status" value="1"/>
</dbReference>
<dbReference type="Gene3D" id="1.10.12.10">
    <property type="entry name" value="Lyase 2-enoyl-coa Hydratase, Chain A, domain 2"/>
    <property type="match status" value="1"/>
</dbReference>
<dbReference type="EMBL" id="JALHLE010000008">
    <property type="protein sequence ID" value="MCJ2178393.1"/>
    <property type="molecule type" value="Genomic_DNA"/>
</dbReference>
<dbReference type="PANTHER" id="PTHR43459:SF1">
    <property type="entry name" value="EG:BACN32G11.4 PROTEIN"/>
    <property type="match status" value="1"/>
</dbReference>
<dbReference type="PANTHER" id="PTHR43459">
    <property type="entry name" value="ENOYL-COA HYDRATASE"/>
    <property type="match status" value="1"/>
</dbReference>